<keyword evidence="3" id="KW-0378">Hydrolase</keyword>
<evidence type="ECO:0000256" key="1">
    <source>
        <dbReference type="SAM" id="Phobius"/>
    </source>
</evidence>
<feature type="domain" description="Restriction endonuclease type IV Mrr" evidence="2">
    <location>
        <begin position="178"/>
        <end position="283"/>
    </location>
</feature>
<keyword evidence="1" id="KW-0472">Membrane</keyword>
<dbReference type="GO" id="GO:0009307">
    <property type="term" value="P:DNA restriction-modification system"/>
    <property type="evidence" value="ECO:0007669"/>
    <property type="project" value="InterPro"/>
</dbReference>
<dbReference type="GO" id="GO:0015666">
    <property type="term" value="F:restriction endodeoxyribonuclease activity"/>
    <property type="evidence" value="ECO:0007669"/>
    <property type="project" value="TreeGrafter"/>
</dbReference>
<feature type="transmembrane region" description="Helical" evidence="1">
    <location>
        <begin position="20"/>
        <end position="43"/>
    </location>
</feature>
<gene>
    <name evidence="3" type="ORF">NCTC11636_00761</name>
</gene>
<keyword evidence="1" id="KW-1133">Transmembrane helix</keyword>
<accession>A0A3S4R012</accession>
<dbReference type="PANTHER" id="PTHR30015">
    <property type="entry name" value="MRR RESTRICTION SYSTEM PROTEIN"/>
    <property type="match status" value="1"/>
</dbReference>
<dbReference type="KEGG" id="ahw:NCTC11636_00761"/>
<keyword evidence="1" id="KW-0812">Transmembrane</keyword>
<dbReference type="Proteomes" id="UP000266895">
    <property type="component" value="Chromosome"/>
</dbReference>
<dbReference type="GO" id="GO:0003677">
    <property type="term" value="F:DNA binding"/>
    <property type="evidence" value="ECO:0007669"/>
    <property type="project" value="InterPro"/>
</dbReference>
<dbReference type="SUPFAM" id="SSF52980">
    <property type="entry name" value="Restriction endonuclease-like"/>
    <property type="match status" value="1"/>
</dbReference>
<dbReference type="InterPro" id="IPR007560">
    <property type="entry name" value="Restrct_endonuc_IV_Mrr"/>
</dbReference>
<keyword evidence="4" id="KW-1185">Reference proteome</keyword>
<keyword evidence="3" id="KW-0255">Endonuclease</keyword>
<evidence type="ECO:0000313" key="3">
    <source>
        <dbReference type="EMBL" id="VEG26888.1"/>
    </source>
</evidence>
<dbReference type="Pfam" id="PF04471">
    <property type="entry name" value="Mrr_cat"/>
    <property type="match status" value="1"/>
</dbReference>
<dbReference type="InterPro" id="IPR052906">
    <property type="entry name" value="Type_IV_Methyl-Rstrct_Enzyme"/>
</dbReference>
<sequence length="321" mass="35096">MGDALSGWRDLMGLVPLTATFSPASLLLAVAGLAVICLVLVSLRCTTRACRRTRAGRELGVTIPRGFRVGRSQRLRRTGSYHLSYPRWRYARQDGTRDHRRSGNHVVKSWSVLEVDRWRLTSKDVLAMYDLVLRLRAAGVEVAYSRHEQTKLRAIQARTQDRGSAAGLDGVIAEFANRPTGFEAFCADLFRGMGYQTELPGTRGGFDLRLRRDGTTSIVGCACRPSDRGVGAPAVHKLHGANIVEGADSMIVVSTGSFTPDAVDFAQHAGVDLIDGDRLRAMCHRVWGAALPPSASPEGSVELSLEELLTGFPIDMRHRSI</sequence>
<dbReference type="EMBL" id="LR134350">
    <property type="protein sequence ID" value="VEG26888.1"/>
    <property type="molecule type" value="Genomic_DNA"/>
</dbReference>
<dbReference type="InterPro" id="IPR011335">
    <property type="entry name" value="Restrct_endonuc-II-like"/>
</dbReference>
<dbReference type="RefSeq" id="WP_126381928.1">
    <property type="nucleotide sequence ID" value="NZ_LR134350.1"/>
</dbReference>
<dbReference type="AlphaFoldDB" id="A0A3S4R012"/>
<organism evidence="3 4">
    <name type="scientific">Actinomyces howellii</name>
    <dbReference type="NCBI Taxonomy" id="52771"/>
    <lineage>
        <taxon>Bacteria</taxon>
        <taxon>Bacillati</taxon>
        <taxon>Actinomycetota</taxon>
        <taxon>Actinomycetes</taxon>
        <taxon>Actinomycetales</taxon>
        <taxon>Actinomycetaceae</taxon>
        <taxon>Actinomyces</taxon>
    </lineage>
</organism>
<evidence type="ECO:0000313" key="4">
    <source>
        <dbReference type="Proteomes" id="UP000266895"/>
    </source>
</evidence>
<dbReference type="Gene3D" id="3.40.1350.10">
    <property type="match status" value="1"/>
</dbReference>
<protein>
    <submittedName>
        <fullName evidence="3">Restriction endonuclease</fullName>
    </submittedName>
</protein>
<dbReference type="InterPro" id="IPR011856">
    <property type="entry name" value="tRNA_endonuc-like_dom_sf"/>
</dbReference>
<keyword evidence="3" id="KW-0540">Nuclease</keyword>
<evidence type="ECO:0000259" key="2">
    <source>
        <dbReference type="Pfam" id="PF04471"/>
    </source>
</evidence>
<proteinExistence type="predicted"/>
<name>A0A3S4R012_9ACTO</name>
<dbReference type="OrthoDB" id="3252967at2"/>
<dbReference type="PANTHER" id="PTHR30015:SF7">
    <property type="entry name" value="TYPE IV METHYL-DIRECTED RESTRICTION ENZYME ECOKMRR"/>
    <property type="match status" value="1"/>
</dbReference>
<reference evidence="3 4" key="1">
    <citation type="submission" date="2018-12" db="EMBL/GenBank/DDBJ databases">
        <authorList>
            <consortium name="Pathogen Informatics"/>
        </authorList>
    </citation>
    <scope>NUCLEOTIDE SEQUENCE [LARGE SCALE GENOMIC DNA]</scope>
    <source>
        <strain evidence="3 4">NCTC11636</strain>
    </source>
</reference>